<organism evidence="1 2">
    <name type="scientific">Chryseobacterium pennipullorum</name>
    <dbReference type="NCBI Taxonomy" id="2258963"/>
    <lineage>
        <taxon>Bacteria</taxon>
        <taxon>Pseudomonadati</taxon>
        <taxon>Bacteroidota</taxon>
        <taxon>Flavobacteriia</taxon>
        <taxon>Flavobacteriales</taxon>
        <taxon>Weeksellaceae</taxon>
        <taxon>Chryseobacterium group</taxon>
        <taxon>Chryseobacterium</taxon>
    </lineage>
</organism>
<keyword evidence="2" id="KW-1185">Reference proteome</keyword>
<evidence type="ECO:0000313" key="1">
    <source>
        <dbReference type="EMBL" id="REC50183.1"/>
    </source>
</evidence>
<sequence length="167" mass="18868">MSENLSAHDGKHFIIRKGRAQCSEGNQFPQFKVTSHQKHYWNSKGGDADYLAVTEDDVMFDPSGSSFGICRLRPSSGGYLPCVFAPAGTWQKTYEKVKIMDKSCLSEISELMCCTGGKITIKEHGQQSVMNQQNIIFADPDTYRLINPFIDLRDLKEDLEDSDQIYE</sequence>
<protein>
    <submittedName>
        <fullName evidence="1">DUF4280 domain-containing protein</fullName>
    </submittedName>
</protein>
<dbReference type="EMBL" id="QNVV01000001">
    <property type="protein sequence ID" value="REC50183.1"/>
    <property type="molecule type" value="Genomic_DNA"/>
</dbReference>
<dbReference type="Pfam" id="PF14107">
    <property type="entry name" value="DUF4280"/>
    <property type="match status" value="1"/>
</dbReference>
<dbReference type="AlphaFoldDB" id="A0A3D9B9F8"/>
<dbReference type="InterPro" id="IPR025460">
    <property type="entry name" value="DUF4280"/>
</dbReference>
<proteinExistence type="predicted"/>
<dbReference type="OrthoDB" id="1215716at2"/>
<evidence type="ECO:0000313" key="2">
    <source>
        <dbReference type="Proteomes" id="UP000256257"/>
    </source>
</evidence>
<gene>
    <name evidence="1" type="ORF">DRF67_01210</name>
</gene>
<dbReference type="RefSeq" id="WP_115926008.1">
    <property type="nucleotide sequence ID" value="NZ_QNVV01000001.1"/>
</dbReference>
<comment type="caution">
    <text evidence="1">The sequence shown here is derived from an EMBL/GenBank/DDBJ whole genome shotgun (WGS) entry which is preliminary data.</text>
</comment>
<reference evidence="1 2" key="1">
    <citation type="submission" date="2018-06" db="EMBL/GenBank/DDBJ databases">
        <title>Novel Chryseobacterium species.</title>
        <authorList>
            <person name="Newman J."/>
            <person name="Hugo C."/>
            <person name="Oosthuizen L."/>
            <person name="Charimba G."/>
        </authorList>
    </citation>
    <scope>NUCLEOTIDE SEQUENCE [LARGE SCALE GENOMIC DNA]</scope>
    <source>
        <strain evidence="1 2">7_F195</strain>
    </source>
</reference>
<name>A0A3D9B9F8_9FLAO</name>
<accession>A0A3D9B9F8</accession>
<dbReference type="Proteomes" id="UP000256257">
    <property type="component" value="Unassembled WGS sequence"/>
</dbReference>